<evidence type="ECO:0000313" key="1">
    <source>
        <dbReference type="EMBL" id="TQV65578.1"/>
    </source>
</evidence>
<name>A0A545SKS3_9RHOB</name>
<dbReference type="EMBL" id="VICH01000027">
    <property type="protein sequence ID" value="TQV65578.1"/>
    <property type="molecule type" value="Genomic_DNA"/>
</dbReference>
<dbReference type="OrthoDB" id="9852459at2"/>
<evidence type="ECO:0000313" key="2">
    <source>
        <dbReference type="Proteomes" id="UP000315816"/>
    </source>
</evidence>
<keyword evidence="2" id="KW-1185">Reference proteome</keyword>
<comment type="caution">
    <text evidence="1">The sequence shown here is derived from an EMBL/GenBank/DDBJ whole genome shotgun (WGS) entry which is preliminary data.</text>
</comment>
<proteinExistence type="predicted"/>
<accession>A0A545SKS3</accession>
<dbReference type="AlphaFoldDB" id="A0A545SKS3"/>
<organism evidence="1 2">
    <name type="scientific">Aliiroseovarius halocynthiae</name>
    <dbReference type="NCBI Taxonomy" id="985055"/>
    <lineage>
        <taxon>Bacteria</taxon>
        <taxon>Pseudomonadati</taxon>
        <taxon>Pseudomonadota</taxon>
        <taxon>Alphaproteobacteria</taxon>
        <taxon>Rhodobacterales</taxon>
        <taxon>Paracoccaceae</taxon>
        <taxon>Aliiroseovarius</taxon>
    </lineage>
</organism>
<protein>
    <submittedName>
        <fullName evidence="1">Uncharacterized protein</fullName>
    </submittedName>
</protein>
<reference evidence="1 2" key="1">
    <citation type="submission" date="2019-06" db="EMBL/GenBank/DDBJ databases">
        <title>A novel species of marine bacteria.</title>
        <authorList>
            <person name="Wang Y."/>
        </authorList>
    </citation>
    <scope>NUCLEOTIDE SEQUENCE [LARGE SCALE GENOMIC DNA]</scope>
    <source>
        <strain evidence="1 2">MA1-10</strain>
    </source>
</reference>
<sequence length="261" mass="29681">MSRNHLQHFIFEWEDLEIASVDRRRSSEEQAVVTAIDTACRNTVVLSAYFQDALRKAKIEVGSPPITYCRMVLKKDPNPEPYYDPEPFLYVDIPFDPRDLLTLPDDHEKIGKLYVEWTEHALHLLEKVDNFPTELIREARAKFQENNYSFPFVAGQKMIPGTRLKGGVGVVVSATGTARYLTVLHRNEQLFQQKISEVDKVDFHFSNHFSGFERNGTIVTILGGVMDPLTGKNVVPSIDVNLAESPELLALMTEKGWLETS</sequence>
<dbReference type="RefSeq" id="WP_142854992.1">
    <property type="nucleotide sequence ID" value="NZ_FXWW01000010.1"/>
</dbReference>
<dbReference type="Proteomes" id="UP000315816">
    <property type="component" value="Unassembled WGS sequence"/>
</dbReference>
<gene>
    <name evidence="1" type="ORF">FIL88_16590</name>
</gene>